<feature type="domain" description="C-CAP/cofactor C-like" evidence="8">
    <location>
        <begin position="257"/>
        <end position="403"/>
    </location>
</feature>
<dbReference type="GO" id="GO:0031616">
    <property type="term" value="C:spindle pole centrosome"/>
    <property type="evidence" value="ECO:0007669"/>
    <property type="project" value="TreeGrafter"/>
</dbReference>
<feature type="region of interest" description="Disordered" evidence="7">
    <location>
        <begin position="504"/>
        <end position="540"/>
    </location>
</feature>
<reference evidence="9" key="2">
    <citation type="submission" date="2025-09" db="UniProtKB">
        <authorList>
            <consortium name="Ensembl"/>
        </authorList>
    </citation>
    <scope>IDENTIFICATION</scope>
</reference>
<keyword evidence="5" id="KW-0963">Cytoplasm</keyword>
<dbReference type="Pfam" id="PF07986">
    <property type="entry name" value="TBCC"/>
    <property type="match status" value="1"/>
</dbReference>
<dbReference type="Gene3D" id="2.160.20.70">
    <property type="match status" value="1"/>
</dbReference>
<dbReference type="InterPro" id="IPR036223">
    <property type="entry name" value="CAP_C_sf"/>
</dbReference>
<reference evidence="9" key="1">
    <citation type="submission" date="2025-08" db="UniProtKB">
        <authorList>
            <consortium name="Ensembl"/>
        </authorList>
    </citation>
    <scope>IDENTIFICATION</scope>
</reference>
<evidence type="ECO:0000256" key="5">
    <source>
        <dbReference type="ARBA" id="ARBA00022490"/>
    </source>
</evidence>
<dbReference type="PANTHER" id="PTHR16052">
    <property type="entry name" value="TBCC DOMAIN-CONTAINING PROTEIN 1"/>
    <property type="match status" value="1"/>
</dbReference>
<evidence type="ECO:0000256" key="6">
    <source>
        <dbReference type="ARBA" id="ARBA00023212"/>
    </source>
</evidence>
<dbReference type="GO" id="GO:0051661">
    <property type="term" value="P:maintenance of centrosome location"/>
    <property type="evidence" value="ECO:0007669"/>
    <property type="project" value="TreeGrafter"/>
</dbReference>
<dbReference type="SMART" id="SM00673">
    <property type="entry name" value="CARP"/>
    <property type="match status" value="2"/>
</dbReference>
<evidence type="ECO:0000313" key="10">
    <source>
        <dbReference type="Proteomes" id="UP000694557"/>
    </source>
</evidence>
<sequence length="540" mass="60330">MDQGGGVAVWPRMEPFLLGALQVAPPTKLSLHYLRKMAAYVRSREGCFPMLGWLMWRHIACGKLQLPEDLAWLYFETFDLLAGHPAEERLEWAENLSQCSSPRELDRQRSKLCVDTLQFLLFLYIQQLNRVSLRTSLIGEEWPSPRSRSPSSDREAKTSSQNKGLSLLLEGSVSRGRNVHPIHKLLSRAPLQTQAGYSKLSRSFSLHPLLAWLRQALVPNPFGMSTCLRSGKKLAWAQQVEGAMKRAKIARNTHTAPPGSKMVLMSQVFRQTLAKDSDKLAGANVKIHRCSDAFIYLLSPLRSVSLDKCRNSTVVLGPIETSIHIQSCENVKVVCVAGRLAIGSSSYCTIHALTPTRPLLLPGNTALTLGPFHTHYPSLEDHMASVGLAVVPNAWDQPFLVGVEGTIPDPGSYRLLPPAEFCPLVVPFRMEGDTCEVPGGLPSLYQKAHEEREKSVQDWQKMVKDAHLNKEQRRQFQALVEQKFHEWLLESGHRQELDSLIPPCIASQDPSDSDSLEARTNDTRQEGTSIREVGQTRLPC</sequence>
<dbReference type="InterPro" id="IPR017901">
    <property type="entry name" value="C-CAP_CF_C-like"/>
</dbReference>
<dbReference type="GO" id="GO:0051684">
    <property type="term" value="P:maintenance of Golgi location"/>
    <property type="evidence" value="ECO:0007669"/>
    <property type="project" value="TreeGrafter"/>
</dbReference>
<dbReference type="InterPro" id="IPR012945">
    <property type="entry name" value="Tubulin-bd_cofactor_C_dom"/>
</dbReference>
<dbReference type="AlphaFoldDB" id="A0A8C7MEY2"/>
<evidence type="ECO:0000259" key="8">
    <source>
        <dbReference type="PROSITE" id="PS51329"/>
    </source>
</evidence>
<evidence type="ECO:0000313" key="9">
    <source>
        <dbReference type="Ensembl" id="ENSOKIP00005049720.1"/>
    </source>
</evidence>
<keyword evidence="6" id="KW-0206">Cytoskeleton</keyword>
<dbReference type="InterPro" id="IPR016098">
    <property type="entry name" value="CAP/MinC_C"/>
</dbReference>
<evidence type="ECO:0000256" key="1">
    <source>
        <dbReference type="ARBA" id="ARBA00004300"/>
    </source>
</evidence>
<comment type="similarity">
    <text evidence="3">Belongs to the TBCC family.</text>
</comment>
<dbReference type="InterPro" id="IPR039589">
    <property type="entry name" value="TBCC1"/>
</dbReference>
<dbReference type="PROSITE" id="PS51329">
    <property type="entry name" value="C_CAP_COFACTOR_C"/>
    <property type="match status" value="1"/>
</dbReference>
<evidence type="ECO:0000256" key="4">
    <source>
        <dbReference type="ARBA" id="ARBA00017559"/>
    </source>
</evidence>
<keyword evidence="10" id="KW-1185">Reference proteome</keyword>
<dbReference type="GeneTree" id="ENSGT00470000042284"/>
<dbReference type="SUPFAM" id="SSF69340">
    <property type="entry name" value="C-terminal domain of adenylylcyclase associated protein"/>
    <property type="match status" value="1"/>
</dbReference>
<evidence type="ECO:0000256" key="2">
    <source>
        <dbReference type="ARBA" id="ARBA00004647"/>
    </source>
</evidence>
<feature type="region of interest" description="Disordered" evidence="7">
    <location>
        <begin position="141"/>
        <end position="162"/>
    </location>
</feature>
<dbReference type="Ensembl" id="ENSOKIT00005052460.1">
    <property type="protein sequence ID" value="ENSOKIP00005049720.1"/>
    <property type="gene ID" value="ENSOKIG00005020923.1"/>
</dbReference>
<name>A0A8C7MEY2_ONCKI</name>
<accession>A0A8C7MEY2</accession>
<dbReference type="Proteomes" id="UP000694557">
    <property type="component" value="Unassembled WGS sequence"/>
</dbReference>
<feature type="compositionally biased region" description="Basic and acidic residues" evidence="7">
    <location>
        <begin position="516"/>
        <end position="525"/>
    </location>
</feature>
<protein>
    <recommendedName>
        <fullName evidence="4">TBCC domain-containing protein 1</fullName>
    </recommendedName>
</protein>
<dbReference type="PANTHER" id="PTHR16052:SF0">
    <property type="entry name" value="TBCC DOMAIN-CONTAINING PROTEIN 1"/>
    <property type="match status" value="1"/>
</dbReference>
<dbReference type="InterPro" id="IPR006599">
    <property type="entry name" value="CARP_motif"/>
</dbReference>
<evidence type="ECO:0000256" key="7">
    <source>
        <dbReference type="SAM" id="MobiDB-lite"/>
    </source>
</evidence>
<gene>
    <name evidence="9" type="primary">TBCCD1</name>
    <name evidence="9" type="synonym">tbccd1</name>
</gene>
<proteinExistence type="inferred from homology"/>
<organism evidence="9 10">
    <name type="scientific">Oncorhynchus kisutch</name>
    <name type="common">Coho salmon</name>
    <name type="synonym">Salmo kisutch</name>
    <dbReference type="NCBI Taxonomy" id="8019"/>
    <lineage>
        <taxon>Eukaryota</taxon>
        <taxon>Metazoa</taxon>
        <taxon>Chordata</taxon>
        <taxon>Craniata</taxon>
        <taxon>Vertebrata</taxon>
        <taxon>Euteleostomi</taxon>
        <taxon>Actinopterygii</taxon>
        <taxon>Neopterygii</taxon>
        <taxon>Teleostei</taxon>
        <taxon>Protacanthopterygii</taxon>
        <taxon>Salmoniformes</taxon>
        <taxon>Salmonidae</taxon>
        <taxon>Salmoninae</taxon>
        <taxon>Oncorhynchus</taxon>
    </lineage>
</organism>
<evidence type="ECO:0000256" key="3">
    <source>
        <dbReference type="ARBA" id="ARBA00008848"/>
    </source>
</evidence>
<comment type="subcellular location">
    <subcellularLocation>
        <location evidence="1">Cytoplasm</location>
        <location evidence="1">Cytoskeleton</location>
        <location evidence="1">Microtubule organizing center</location>
        <location evidence="1">Centrosome</location>
    </subcellularLocation>
    <subcellularLocation>
        <location evidence="2">Cytoplasm</location>
        <location evidence="2">Cytoskeleton</location>
        <location evidence="2">Spindle pole</location>
    </subcellularLocation>
</comment>